<evidence type="ECO:0000259" key="6">
    <source>
        <dbReference type="PROSITE" id="PS50937"/>
    </source>
</evidence>
<keyword evidence="5" id="KW-0175">Coiled coil</keyword>
<evidence type="ECO:0000256" key="3">
    <source>
        <dbReference type="ARBA" id="ARBA00023125"/>
    </source>
</evidence>
<dbReference type="GO" id="GO:0003677">
    <property type="term" value="F:DNA binding"/>
    <property type="evidence" value="ECO:0007669"/>
    <property type="project" value="UniProtKB-KW"/>
</dbReference>
<accession>A0A2X2UDU3</accession>
<evidence type="ECO:0000256" key="1">
    <source>
        <dbReference type="ARBA" id="ARBA00022491"/>
    </source>
</evidence>
<keyword evidence="4" id="KW-0804">Transcription</keyword>
<dbReference type="Pfam" id="PF13411">
    <property type="entry name" value="MerR_1"/>
    <property type="match status" value="1"/>
</dbReference>
<dbReference type="RefSeq" id="WP_112481644.1">
    <property type="nucleotide sequence ID" value="NZ_JAIWZC010000001.1"/>
</dbReference>
<dbReference type="Proteomes" id="UP000251853">
    <property type="component" value="Unassembled WGS sequence"/>
</dbReference>
<sequence length="346" mass="40575">MDYLTAVETAKKWNVSSRMIAYYCEKGRIKGAVKKGKSWLVPVSAEKPMDKRHFKKIVKTKDDRIEKGNEDLFTADDGRLGSASAVYHTKDVFRHLGFTREALRYYEEIGLLSPKRSQGSQYREFDLYDMSRLMSIDFYKKRGFSPVEMKELLKESGAERYDRIFKQQLDCLQQQIERLQEMQEQLKETRGFCREAVYGEGKFEVRELKPYYVRGAFPEVGSFEEYQKKVLCYLDPEKEDILSNVVRAITFDDSGYKGSEMYVVTPAEKADNTGRGMFLEHGKCLYTTLLADNNDPSIPEKMFRSCHEWALWQQATFRGMVYIFVRLVMLNEKADKHFYEVWVPLK</sequence>
<evidence type="ECO:0000256" key="4">
    <source>
        <dbReference type="ARBA" id="ARBA00023163"/>
    </source>
</evidence>
<dbReference type="PANTHER" id="PTHR30204">
    <property type="entry name" value="REDOX-CYCLING DRUG-SENSING TRANSCRIPTIONAL ACTIVATOR SOXR"/>
    <property type="match status" value="1"/>
</dbReference>
<evidence type="ECO:0000256" key="2">
    <source>
        <dbReference type="ARBA" id="ARBA00023015"/>
    </source>
</evidence>
<proteinExistence type="predicted"/>
<dbReference type="AlphaFoldDB" id="A0A2X2UDU3"/>
<dbReference type="GO" id="GO:0003700">
    <property type="term" value="F:DNA-binding transcription factor activity"/>
    <property type="evidence" value="ECO:0007669"/>
    <property type="project" value="InterPro"/>
</dbReference>
<protein>
    <submittedName>
        <fullName evidence="7">Putative transposase</fullName>
    </submittedName>
</protein>
<dbReference type="InterPro" id="IPR000551">
    <property type="entry name" value="MerR-type_HTH_dom"/>
</dbReference>
<evidence type="ECO:0000313" key="8">
    <source>
        <dbReference type="Proteomes" id="UP000251853"/>
    </source>
</evidence>
<gene>
    <name evidence="7" type="primary">hmrR</name>
    <name evidence="7" type="ORF">NCTC11224_01452</name>
</gene>
<dbReference type="Gene3D" id="1.10.1660.10">
    <property type="match status" value="1"/>
</dbReference>
<organism evidence="7 8">
    <name type="scientific">Enterocloster clostridioformis</name>
    <dbReference type="NCBI Taxonomy" id="1531"/>
    <lineage>
        <taxon>Bacteria</taxon>
        <taxon>Bacillati</taxon>
        <taxon>Bacillota</taxon>
        <taxon>Clostridia</taxon>
        <taxon>Lachnospirales</taxon>
        <taxon>Lachnospiraceae</taxon>
        <taxon>Enterocloster</taxon>
    </lineage>
</organism>
<dbReference type="EMBL" id="UAVW01000003">
    <property type="protein sequence ID" value="SQB10145.1"/>
    <property type="molecule type" value="Genomic_DNA"/>
</dbReference>
<feature type="domain" description="HTH merR-type" evidence="6">
    <location>
        <begin position="99"/>
        <end position="155"/>
    </location>
</feature>
<evidence type="ECO:0000313" key="7">
    <source>
        <dbReference type="EMBL" id="SQB10145.1"/>
    </source>
</evidence>
<keyword evidence="2" id="KW-0805">Transcription regulation</keyword>
<reference evidence="7 8" key="1">
    <citation type="submission" date="2018-06" db="EMBL/GenBank/DDBJ databases">
        <authorList>
            <consortium name="Pathogen Informatics"/>
            <person name="Doyle S."/>
        </authorList>
    </citation>
    <scope>NUCLEOTIDE SEQUENCE [LARGE SCALE GENOMIC DNA]</scope>
    <source>
        <strain evidence="7 8">NCTC11224</strain>
    </source>
</reference>
<dbReference type="PANTHER" id="PTHR30204:SF69">
    <property type="entry name" value="MERR-FAMILY TRANSCRIPTIONAL REGULATOR"/>
    <property type="match status" value="1"/>
</dbReference>
<keyword evidence="8" id="KW-1185">Reference proteome</keyword>
<dbReference type="InterPro" id="IPR047057">
    <property type="entry name" value="MerR_fam"/>
</dbReference>
<dbReference type="SUPFAM" id="SSF46955">
    <property type="entry name" value="Putative DNA-binding domain"/>
    <property type="match status" value="1"/>
</dbReference>
<feature type="coiled-coil region" evidence="5">
    <location>
        <begin position="162"/>
        <end position="192"/>
    </location>
</feature>
<dbReference type="PROSITE" id="PS50937">
    <property type="entry name" value="HTH_MERR_2"/>
    <property type="match status" value="1"/>
</dbReference>
<dbReference type="InterPro" id="IPR009061">
    <property type="entry name" value="DNA-bd_dom_put_sf"/>
</dbReference>
<keyword evidence="3" id="KW-0238">DNA-binding</keyword>
<dbReference type="CDD" id="cd00592">
    <property type="entry name" value="HTH_MerR-like"/>
    <property type="match status" value="1"/>
</dbReference>
<name>A0A2X2UDU3_9FIRM</name>
<evidence type="ECO:0000256" key="5">
    <source>
        <dbReference type="SAM" id="Coils"/>
    </source>
</evidence>
<keyword evidence="1" id="KW-0678">Repressor</keyword>
<dbReference type="SMART" id="SM00422">
    <property type="entry name" value="HTH_MERR"/>
    <property type="match status" value="1"/>
</dbReference>